<evidence type="ECO:0000313" key="2">
    <source>
        <dbReference type="Proteomes" id="UP001556709"/>
    </source>
</evidence>
<protein>
    <submittedName>
        <fullName evidence="1">Heme-binding protein</fullName>
    </submittedName>
</protein>
<dbReference type="PANTHER" id="PTHR34309:SF10">
    <property type="entry name" value="SLR1406 PROTEIN"/>
    <property type="match status" value="1"/>
</dbReference>
<dbReference type="SUPFAM" id="SSF143744">
    <property type="entry name" value="GlcG-like"/>
    <property type="match status" value="1"/>
</dbReference>
<dbReference type="RefSeq" id="WP_367958135.1">
    <property type="nucleotide sequence ID" value="NZ_JBAKFK010000001.1"/>
</dbReference>
<organism evidence="1 2">
    <name type="scientific">Spiribacter pallidus</name>
    <dbReference type="NCBI Taxonomy" id="1987936"/>
    <lineage>
        <taxon>Bacteria</taxon>
        <taxon>Pseudomonadati</taxon>
        <taxon>Pseudomonadota</taxon>
        <taxon>Gammaproteobacteria</taxon>
        <taxon>Chromatiales</taxon>
        <taxon>Ectothiorhodospiraceae</taxon>
        <taxon>Spiribacter</taxon>
    </lineage>
</organism>
<reference evidence="1 2" key="1">
    <citation type="submission" date="2024-02" db="EMBL/GenBank/DDBJ databases">
        <title>New especies of Spiribacter isolated from saline water.</title>
        <authorList>
            <person name="Leon M.J."/>
            <person name="De La Haba R."/>
            <person name="Sanchez-Porro C."/>
            <person name="Ventosa A."/>
        </authorList>
    </citation>
    <scope>NUCLEOTIDE SEQUENCE [LARGE SCALE GENOMIC DNA]</scope>
    <source>
        <strain evidence="2">ag22IC6-390</strain>
    </source>
</reference>
<dbReference type="EMBL" id="JBAKFM010000001">
    <property type="protein sequence ID" value="MEX0468361.1"/>
    <property type="molecule type" value="Genomic_DNA"/>
</dbReference>
<dbReference type="InterPro" id="IPR052517">
    <property type="entry name" value="GlcG_carb_metab_protein"/>
</dbReference>
<dbReference type="Proteomes" id="UP001556709">
    <property type="component" value="Unassembled WGS sequence"/>
</dbReference>
<gene>
    <name evidence="1" type="ORF">V6X73_01245</name>
</gene>
<dbReference type="Pfam" id="PF03928">
    <property type="entry name" value="HbpS-like"/>
    <property type="match status" value="1"/>
</dbReference>
<dbReference type="InterPro" id="IPR038084">
    <property type="entry name" value="PduO/GlcC-like_sf"/>
</dbReference>
<dbReference type="InterPro" id="IPR005624">
    <property type="entry name" value="PduO/GlcC-like"/>
</dbReference>
<accession>A0ABV3TCD6</accession>
<sequence length="154" mass="15799">MPKSEVFLRPSALPLDKARSIIQSALQRGRERGFMPLTVVVLDDGGHTIAMEREDGSGIAREPVARGKAWGALGIGISSRTVGARNQGREAFLAGVAAASDGQFIPVPGGVLVIENNRIIGAVGVSGDTSDADEECAVAGIEAAGYTAGVDTPD</sequence>
<dbReference type="PANTHER" id="PTHR34309">
    <property type="entry name" value="SLR1406 PROTEIN"/>
    <property type="match status" value="1"/>
</dbReference>
<proteinExistence type="predicted"/>
<name>A0ABV3TCD6_9GAMM</name>
<comment type="caution">
    <text evidence="1">The sequence shown here is derived from an EMBL/GenBank/DDBJ whole genome shotgun (WGS) entry which is preliminary data.</text>
</comment>
<keyword evidence="2" id="KW-1185">Reference proteome</keyword>
<evidence type="ECO:0000313" key="1">
    <source>
        <dbReference type="EMBL" id="MEX0468361.1"/>
    </source>
</evidence>
<dbReference type="Gene3D" id="3.30.450.150">
    <property type="entry name" value="Haem-degrading domain"/>
    <property type="match status" value="1"/>
</dbReference>